<dbReference type="Proteomes" id="UP000000742">
    <property type="component" value="Chromosome"/>
</dbReference>
<evidence type="ECO:0000313" key="2">
    <source>
        <dbReference type="EMBL" id="ACJ34449.1"/>
    </source>
</evidence>
<reference evidence="2 3" key="1">
    <citation type="journal article" date="2008" name="Genome Biol.">
        <title>Encapsulated in silica: genome, proteome and physiology of the thermophilic bacterium Anoxybacillus flavithermus WK1.</title>
        <authorList>
            <person name="Saw J.H."/>
            <person name="Mountain B.W."/>
            <person name="Feng L."/>
            <person name="Omelchenko M.V."/>
            <person name="Hou S."/>
            <person name="Saito J.A."/>
            <person name="Stott M.B."/>
            <person name="Li D."/>
            <person name="Zhao G."/>
            <person name="Wu J."/>
            <person name="Galperin M.Y."/>
            <person name="Koonin E.V."/>
            <person name="Makarova K.S."/>
            <person name="Wolf Y.I."/>
            <person name="Rigden D.J."/>
            <person name="Dunfield P.F."/>
            <person name="Wang L."/>
            <person name="Alam M."/>
        </authorList>
    </citation>
    <scope>NUCLEOTIDE SEQUENCE [LARGE SCALE GENOMIC DNA]</scope>
    <source>
        <strain evidence="3">DSM 21510 / WK1</strain>
    </source>
</reference>
<gene>
    <name evidence="2" type="ordered locus">Aflv_2090</name>
</gene>
<name>B7GLP8_ANOFW</name>
<proteinExistence type="predicted"/>
<dbReference type="eggNOG" id="ENOG5033MMU">
    <property type="taxonomic scope" value="Bacteria"/>
</dbReference>
<protein>
    <submittedName>
        <fullName evidence="2">Uncharacterized conserved protein</fullName>
    </submittedName>
</protein>
<feature type="coiled-coil region" evidence="1">
    <location>
        <begin position="29"/>
        <end position="63"/>
    </location>
</feature>
<evidence type="ECO:0000256" key="1">
    <source>
        <dbReference type="SAM" id="Coils"/>
    </source>
</evidence>
<organism evidence="2 3">
    <name type="scientific">Anoxybacillus flavithermus (strain DSM 21510 / WK1)</name>
    <dbReference type="NCBI Taxonomy" id="491915"/>
    <lineage>
        <taxon>Bacteria</taxon>
        <taxon>Bacillati</taxon>
        <taxon>Bacillota</taxon>
        <taxon>Bacilli</taxon>
        <taxon>Bacillales</taxon>
        <taxon>Anoxybacillaceae</taxon>
        <taxon>Anoxybacillus</taxon>
    </lineage>
</organism>
<keyword evidence="1" id="KW-0175">Coiled coil</keyword>
<sequence>MATFSNCYVVERRRDMQEIDVLRAENVLLKELAALSEQRYEEIKRLRKENEELKKQLEQLTKQLFGQGTDSWFMHTVKRQQALKQGVQLPLSTPFSFAEKKK</sequence>
<evidence type="ECO:0000313" key="3">
    <source>
        <dbReference type="Proteomes" id="UP000000742"/>
    </source>
</evidence>
<dbReference type="AlphaFoldDB" id="B7GLP8"/>
<dbReference type="STRING" id="491915.Aflv_2090"/>
<dbReference type="KEGG" id="afl:Aflv_2090"/>
<dbReference type="HOGENOM" id="CLU_2462395_0_0_9"/>
<dbReference type="EMBL" id="CP000922">
    <property type="protein sequence ID" value="ACJ34449.1"/>
    <property type="molecule type" value="Genomic_DNA"/>
</dbReference>
<accession>B7GLP8</accession>